<dbReference type="GO" id="GO:0003677">
    <property type="term" value="F:DNA binding"/>
    <property type="evidence" value="ECO:0007669"/>
    <property type="project" value="InterPro"/>
</dbReference>
<dbReference type="OrthoDB" id="3315716at2"/>
<dbReference type="GO" id="GO:0005524">
    <property type="term" value="F:ATP binding"/>
    <property type="evidence" value="ECO:0007669"/>
    <property type="project" value="UniProtKB-UniRule"/>
</dbReference>
<dbReference type="RefSeq" id="WP_093659307.1">
    <property type="nucleotide sequence ID" value="NZ_FNHI01000021.1"/>
</dbReference>
<evidence type="ECO:0000259" key="5">
    <source>
        <dbReference type="PROSITE" id="PS50901"/>
    </source>
</evidence>
<accession>A0A1G9Z9J9</accession>
<dbReference type="InterPro" id="IPR002543">
    <property type="entry name" value="FtsK_dom"/>
</dbReference>
<organism evidence="6 7">
    <name type="scientific">Streptomyces wuyuanensis</name>
    <dbReference type="NCBI Taxonomy" id="1196353"/>
    <lineage>
        <taxon>Bacteria</taxon>
        <taxon>Bacillati</taxon>
        <taxon>Actinomycetota</taxon>
        <taxon>Actinomycetes</taxon>
        <taxon>Kitasatosporales</taxon>
        <taxon>Streptomycetaceae</taxon>
        <taxon>Streptomyces</taxon>
    </lineage>
</organism>
<dbReference type="AlphaFoldDB" id="A0A1G9Z9J9"/>
<proteinExistence type="predicted"/>
<keyword evidence="2 3" id="KW-0067">ATP-binding</keyword>
<dbReference type="EMBL" id="FNHI01000021">
    <property type="protein sequence ID" value="SDN18168.1"/>
    <property type="molecule type" value="Genomic_DNA"/>
</dbReference>
<reference evidence="7" key="1">
    <citation type="submission" date="2016-10" db="EMBL/GenBank/DDBJ databases">
        <authorList>
            <person name="Varghese N."/>
            <person name="Submissions S."/>
        </authorList>
    </citation>
    <scope>NUCLEOTIDE SEQUENCE [LARGE SCALE GENOMIC DNA]</scope>
    <source>
        <strain evidence="7">CGMCC 4.7042</strain>
    </source>
</reference>
<evidence type="ECO:0000256" key="4">
    <source>
        <dbReference type="SAM" id="MobiDB-lite"/>
    </source>
</evidence>
<keyword evidence="7" id="KW-1185">Reference proteome</keyword>
<dbReference type="PANTHER" id="PTHR22683:SF41">
    <property type="entry name" value="DNA TRANSLOCASE FTSK"/>
    <property type="match status" value="1"/>
</dbReference>
<evidence type="ECO:0000313" key="6">
    <source>
        <dbReference type="EMBL" id="SDN18168.1"/>
    </source>
</evidence>
<protein>
    <submittedName>
        <fullName evidence="6">DNA segregation ATPase FtsK/SpoIIIE, S-DNA-T family</fullName>
    </submittedName>
</protein>
<dbReference type="GeneID" id="40832626"/>
<evidence type="ECO:0000256" key="2">
    <source>
        <dbReference type="ARBA" id="ARBA00022840"/>
    </source>
</evidence>
<dbReference type="InterPro" id="IPR027417">
    <property type="entry name" value="P-loop_NTPase"/>
</dbReference>
<dbReference type="SUPFAM" id="SSF52540">
    <property type="entry name" value="P-loop containing nucleoside triphosphate hydrolases"/>
    <property type="match status" value="1"/>
</dbReference>
<dbReference type="PROSITE" id="PS50901">
    <property type="entry name" value="FTSK"/>
    <property type="match status" value="1"/>
</dbReference>
<sequence length="704" mass="76090">MSVETTPSSMPDPEWERLVGSFFSGPGAAPEAAPVVKQTAGADPMGDTPLTPAWTKTRAGWKARAHVGRVNSARGFRRWLRRQATEHGHAAQTWRGIARTALWVQGVEGVQVLASRHEVQQAQRDYKSAKWAHDKRLIPGTEKDKRRKDMEAAFAESSKALAGYKKARAEARTKRALRGAAALAPVAAVEGAGIHLLGAPGGLMATGATLAALALLGRRTTAGELYTDRDAKIGDGDRMTDDMVNRVYRSAKVIGTDDVVKLLSPCTLTADGAAWEVRLELPDGIPASKALGATPQLANGFGVSVQQVSQTKGEREDWLTLRVTLKVPFTGKPHKGPLLAAEKVNLWAPVPMAVSERGDVMAVDWFEKTALFGGEPGAGKSAAANNPLLAASLDVTADFYLADGKGGFDLTPFEPIAQMIDTDGDPKKLLAILTHVWEVVLPELKQTVKDHSVRKFSESLAAKDKRVRFTILYIDEWASYMAAASPEQQKELERLLRLITQQGRAYAVIVIAATQKPDSNAVPTGIRDILSTRWAGRCMTPEASDTILGKGRATAGYNAQRILKSQRGVGYLQTGETSEPVLTQSYFYTDDEVETILRRAYELRQRAGVLPAAAEPDILDHLLKAAASTGRGNVTRAEVFAHLATVDGEFVQGADESDVRYASRAGSALKDRLAVLGVDVPAVQFPLDGKRVWGWTVEALQRAR</sequence>
<dbReference type="Proteomes" id="UP000199063">
    <property type="component" value="Unassembled WGS sequence"/>
</dbReference>
<dbReference type="PANTHER" id="PTHR22683">
    <property type="entry name" value="SPORULATION PROTEIN RELATED"/>
    <property type="match status" value="1"/>
</dbReference>
<feature type="region of interest" description="Disordered" evidence="4">
    <location>
        <begin position="1"/>
        <end position="33"/>
    </location>
</feature>
<evidence type="ECO:0000313" key="7">
    <source>
        <dbReference type="Proteomes" id="UP000199063"/>
    </source>
</evidence>
<feature type="binding site" evidence="3">
    <location>
        <begin position="374"/>
        <end position="381"/>
    </location>
    <ligand>
        <name>ATP</name>
        <dbReference type="ChEBI" id="CHEBI:30616"/>
    </ligand>
</feature>
<gene>
    <name evidence="6" type="ORF">SAMN05444921_12143</name>
</gene>
<evidence type="ECO:0000256" key="3">
    <source>
        <dbReference type="PROSITE-ProRule" id="PRU00289"/>
    </source>
</evidence>
<dbReference type="Gene3D" id="3.40.50.300">
    <property type="entry name" value="P-loop containing nucleotide triphosphate hydrolases"/>
    <property type="match status" value="1"/>
</dbReference>
<dbReference type="InterPro" id="IPR050206">
    <property type="entry name" value="FtsK/SpoIIIE/SftA"/>
</dbReference>
<name>A0A1G9Z9J9_9ACTN</name>
<keyword evidence="1 3" id="KW-0547">Nucleotide-binding</keyword>
<evidence type="ECO:0000256" key="1">
    <source>
        <dbReference type="ARBA" id="ARBA00022741"/>
    </source>
</evidence>
<feature type="domain" description="FtsK" evidence="5">
    <location>
        <begin position="347"/>
        <end position="545"/>
    </location>
</feature>
<dbReference type="STRING" id="1196353.SAMN05444921_12143"/>